<dbReference type="GO" id="GO:0003735">
    <property type="term" value="F:structural constituent of ribosome"/>
    <property type="evidence" value="ECO:0007669"/>
    <property type="project" value="TreeGrafter"/>
</dbReference>
<dbReference type="GO" id="GO:2001235">
    <property type="term" value="P:positive regulation of apoptotic signaling pathway"/>
    <property type="evidence" value="ECO:0007669"/>
    <property type="project" value="TreeGrafter"/>
</dbReference>
<keyword evidence="5" id="KW-1185">Reference proteome</keyword>
<dbReference type="GO" id="GO:0022627">
    <property type="term" value="C:cytosolic small ribosomal subunit"/>
    <property type="evidence" value="ECO:0007669"/>
    <property type="project" value="TreeGrafter"/>
</dbReference>
<dbReference type="Gene3D" id="3.30.1140.32">
    <property type="entry name" value="Ribosomal protein S3, C-terminal domain"/>
    <property type="match status" value="1"/>
</dbReference>
<evidence type="ECO:0000313" key="5">
    <source>
        <dbReference type="Proteomes" id="UP000694425"/>
    </source>
</evidence>
<dbReference type="Proteomes" id="UP000694425">
    <property type="component" value="Unplaced"/>
</dbReference>
<dbReference type="GeneTree" id="ENSGT00390000008610"/>
<reference evidence="4" key="1">
    <citation type="submission" date="2025-08" db="UniProtKB">
        <authorList>
            <consortium name="Ensembl"/>
        </authorList>
    </citation>
    <scope>IDENTIFICATION</scope>
</reference>
<dbReference type="PANTHER" id="PTHR11760:SF32">
    <property type="entry name" value="SMALL RIBOSOMAL SUBUNIT PROTEIN US3"/>
    <property type="match status" value="1"/>
</dbReference>
<comment type="similarity">
    <text evidence="1">Belongs to the universal ribosomal protein uS3 family.</text>
</comment>
<dbReference type="Ensembl" id="ENSNVIT00000002971.1">
    <property type="protein sequence ID" value="ENSNVIP00000002552.1"/>
    <property type="gene ID" value="ENSNVIG00000002072.1"/>
</dbReference>
<dbReference type="InterPro" id="IPR036419">
    <property type="entry name" value="Ribosomal_S3_C_sf"/>
</dbReference>
<evidence type="ECO:0000256" key="1">
    <source>
        <dbReference type="ARBA" id="ARBA00010761"/>
    </source>
</evidence>
<proteinExistence type="inferred from homology"/>
<accession>A0A8C7A3T0</accession>
<dbReference type="InterPro" id="IPR057258">
    <property type="entry name" value="Ribosomal_uS3"/>
</dbReference>
<dbReference type="PANTHER" id="PTHR11760">
    <property type="entry name" value="30S/40S RIBOSOMAL PROTEIN S3"/>
    <property type="match status" value="1"/>
</dbReference>
<dbReference type="SUPFAM" id="SSF54821">
    <property type="entry name" value="Ribosomal protein S3 C-terminal domain"/>
    <property type="match status" value="1"/>
</dbReference>
<reference evidence="4" key="2">
    <citation type="submission" date="2025-09" db="UniProtKB">
        <authorList>
            <consortium name="Ensembl"/>
        </authorList>
    </citation>
    <scope>IDENTIFICATION</scope>
</reference>
<evidence type="ECO:0000256" key="3">
    <source>
        <dbReference type="ARBA" id="ARBA00023274"/>
    </source>
</evidence>
<evidence type="ECO:0000313" key="4">
    <source>
        <dbReference type="Ensembl" id="ENSNVIP00000002552.1"/>
    </source>
</evidence>
<evidence type="ECO:0000256" key="2">
    <source>
        <dbReference type="ARBA" id="ARBA00022980"/>
    </source>
</evidence>
<dbReference type="AlphaFoldDB" id="A0A8C7A3T0"/>
<protein>
    <submittedName>
        <fullName evidence="4">Uncharacterized protein</fullName>
    </submittedName>
</protein>
<keyword evidence="2" id="KW-0689">Ribosomal protein</keyword>
<name>A0A8C7A3T0_NEOVI</name>
<keyword evidence="3" id="KW-0687">Ribonucleoprotein</keyword>
<organism evidence="4 5">
    <name type="scientific">Neovison vison</name>
    <name type="common">American mink</name>
    <name type="synonym">Mustela vison</name>
    <dbReference type="NCBI Taxonomy" id="452646"/>
    <lineage>
        <taxon>Eukaryota</taxon>
        <taxon>Metazoa</taxon>
        <taxon>Chordata</taxon>
        <taxon>Craniata</taxon>
        <taxon>Vertebrata</taxon>
        <taxon>Euteleostomi</taxon>
        <taxon>Mammalia</taxon>
        <taxon>Eutheria</taxon>
        <taxon>Laurasiatheria</taxon>
        <taxon>Carnivora</taxon>
        <taxon>Caniformia</taxon>
        <taxon>Musteloidea</taxon>
        <taxon>Mustelidae</taxon>
        <taxon>Mustelinae</taxon>
        <taxon>Neogale</taxon>
    </lineage>
</organism>
<sequence>MKCGAKSCEILVSEKVQGQRAKFMMFVDSLMIHSGNSNYCVDTVVYHVLLRWDVLGIKVKIMLPRDPSSKIGSKKPMLDHVRVVEPKDEILPTTPILEQKDGHLERPAMLCCYQYPQDNRVSLAAGSGVSILLCKYL</sequence>
<dbReference type="GO" id="GO:0005634">
    <property type="term" value="C:nucleus"/>
    <property type="evidence" value="ECO:0007669"/>
    <property type="project" value="TreeGrafter"/>
</dbReference>